<comment type="caution">
    <text evidence="1">The sequence shown here is derived from an EMBL/GenBank/DDBJ whole genome shotgun (WGS) entry which is preliminary data.</text>
</comment>
<gene>
    <name evidence="1" type="ORF">R3I93_004182</name>
</gene>
<reference evidence="1 2" key="1">
    <citation type="submission" date="2024-02" db="EMBL/GenBank/DDBJ databases">
        <title>Chromosome-level genome assembly of the Eurasian Minnow (Phoxinus phoxinus).</title>
        <authorList>
            <person name="Oriowo T.O."/>
            <person name="Martin S."/>
            <person name="Stange M."/>
            <person name="Chrysostomakis Y."/>
            <person name="Brown T."/>
            <person name="Winkler S."/>
            <person name="Kukowka S."/>
            <person name="Myers E.W."/>
            <person name="Bohne A."/>
        </authorList>
    </citation>
    <scope>NUCLEOTIDE SEQUENCE [LARGE SCALE GENOMIC DNA]</scope>
    <source>
        <strain evidence="1">ZFMK-TIS-60720</strain>
        <tissue evidence="1">Whole Organism</tissue>
    </source>
</reference>
<evidence type="ECO:0000313" key="2">
    <source>
        <dbReference type="Proteomes" id="UP001364617"/>
    </source>
</evidence>
<name>A0AAN9DJS5_9TELE</name>
<dbReference type="Proteomes" id="UP001364617">
    <property type="component" value="Unassembled WGS sequence"/>
</dbReference>
<evidence type="ECO:0000313" key="1">
    <source>
        <dbReference type="EMBL" id="KAK7171807.1"/>
    </source>
</evidence>
<protein>
    <submittedName>
        <fullName evidence="1">Uncharacterized protein</fullName>
    </submittedName>
</protein>
<accession>A0AAN9DJS5</accession>
<proteinExistence type="predicted"/>
<keyword evidence="2" id="KW-1185">Reference proteome</keyword>
<organism evidence="1 2">
    <name type="scientific">Phoxinus phoxinus</name>
    <name type="common">Eurasian minnow</name>
    <dbReference type="NCBI Taxonomy" id="58324"/>
    <lineage>
        <taxon>Eukaryota</taxon>
        <taxon>Metazoa</taxon>
        <taxon>Chordata</taxon>
        <taxon>Craniata</taxon>
        <taxon>Vertebrata</taxon>
        <taxon>Euteleostomi</taxon>
        <taxon>Actinopterygii</taxon>
        <taxon>Neopterygii</taxon>
        <taxon>Teleostei</taxon>
        <taxon>Ostariophysi</taxon>
        <taxon>Cypriniformes</taxon>
        <taxon>Leuciscidae</taxon>
        <taxon>Phoxininae</taxon>
        <taxon>Phoxinus</taxon>
    </lineage>
</organism>
<dbReference type="EMBL" id="JAYKXH010000004">
    <property type="protein sequence ID" value="KAK7171807.1"/>
    <property type="molecule type" value="Genomic_DNA"/>
</dbReference>
<sequence>MLLENSILAKLLNVLDVCVGGYPSNSSTE</sequence>
<dbReference type="AlphaFoldDB" id="A0AAN9DJS5"/>